<keyword evidence="3" id="KW-0813">Transport</keyword>
<evidence type="ECO:0000256" key="6">
    <source>
        <dbReference type="SAM" id="Phobius"/>
    </source>
</evidence>
<name>A0AAD5GC03_AMBAR</name>
<evidence type="ECO:0000256" key="2">
    <source>
        <dbReference type="ARBA" id="ARBA00022692"/>
    </source>
</evidence>
<evidence type="ECO:0000313" key="9">
    <source>
        <dbReference type="Proteomes" id="UP001206925"/>
    </source>
</evidence>
<evidence type="ECO:0000256" key="4">
    <source>
        <dbReference type="ARBA" id="ARBA00022989"/>
    </source>
</evidence>
<keyword evidence="2 6" id="KW-0812">Transmembrane</keyword>
<dbReference type="InterPro" id="IPR013057">
    <property type="entry name" value="AA_transpt_TM"/>
</dbReference>
<proteinExistence type="predicted"/>
<evidence type="ECO:0000256" key="5">
    <source>
        <dbReference type="ARBA" id="ARBA00023136"/>
    </source>
</evidence>
<sequence>MEGKKHEDCSITIPLLHSYAVVNSKEEQYTNISGASFISTCFNGLNALSGVGLLSIPYALAEGGWLSLILLLVIASSTFYTGLLIQRCMDTDPTITSYPDIGNRAFGKIGEAIVSITMDIELYLVATGFLILEGDNLSTLFPDMDFDVYGYHIDAKSGFIILVALIILPTSWLHNMNILSYISASGVIASMIIIGSVFWAGAVDGVGFQEK</sequence>
<evidence type="ECO:0000313" key="8">
    <source>
        <dbReference type="EMBL" id="KAI7735924.1"/>
    </source>
</evidence>
<dbReference type="GO" id="GO:0015179">
    <property type="term" value="F:L-amino acid transmembrane transporter activity"/>
    <property type="evidence" value="ECO:0007669"/>
    <property type="project" value="TreeGrafter"/>
</dbReference>
<dbReference type="PANTHER" id="PTHR22950">
    <property type="entry name" value="AMINO ACID TRANSPORTER"/>
    <property type="match status" value="1"/>
</dbReference>
<evidence type="ECO:0000256" key="1">
    <source>
        <dbReference type="ARBA" id="ARBA00004141"/>
    </source>
</evidence>
<dbReference type="Pfam" id="PF01490">
    <property type="entry name" value="Aa_trans"/>
    <property type="match status" value="1"/>
</dbReference>
<dbReference type="AlphaFoldDB" id="A0AAD5GC03"/>
<keyword evidence="5 6" id="KW-0472">Membrane</keyword>
<feature type="transmembrane region" description="Helical" evidence="6">
    <location>
        <begin position="35"/>
        <end position="59"/>
    </location>
</feature>
<organism evidence="8 9">
    <name type="scientific">Ambrosia artemisiifolia</name>
    <name type="common">Common ragweed</name>
    <dbReference type="NCBI Taxonomy" id="4212"/>
    <lineage>
        <taxon>Eukaryota</taxon>
        <taxon>Viridiplantae</taxon>
        <taxon>Streptophyta</taxon>
        <taxon>Embryophyta</taxon>
        <taxon>Tracheophyta</taxon>
        <taxon>Spermatophyta</taxon>
        <taxon>Magnoliopsida</taxon>
        <taxon>eudicotyledons</taxon>
        <taxon>Gunneridae</taxon>
        <taxon>Pentapetalae</taxon>
        <taxon>asterids</taxon>
        <taxon>campanulids</taxon>
        <taxon>Asterales</taxon>
        <taxon>Asteraceae</taxon>
        <taxon>Asteroideae</taxon>
        <taxon>Heliantheae alliance</taxon>
        <taxon>Heliantheae</taxon>
        <taxon>Ambrosia</taxon>
    </lineage>
</organism>
<dbReference type="EMBL" id="JAMZMK010009410">
    <property type="protein sequence ID" value="KAI7735924.1"/>
    <property type="molecule type" value="Genomic_DNA"/>
</dbReference>
<evidence type="ECO:0000256" key="3">
    <source>
        <dbReference type="ARBA" id="ARBA00022970"/>
    </source>
</evidence>
<evidence type="ECO:0000259" key="7">
    <source>
        <dbReference type="Pfam" id="PF01490"/>
    </source>
</evidence>
<keyword evidence="3" id="KW-0029">Amino-acid transport</keyword>
<feature type="transmembrane region" description="Helical" evidence="6">
    <location>
        <begin position="181"/>
        <end position="202"/>
    </location>
</feature>
<dbReference type="PANTHER" id="PTHR22950:SF705">
    <property type="entry name" value="AMINO ACID TRANSPORTER AVT1I-LIKE"/>
    <property type="match status" value="1"/>
</dbReference>
<keyword evidence="9" id="KW-1185">Reference proteome</keyword>
<comment type="caution">
    <text evidence="8">The sequence shown here is derived from an EMBL/GenBank/DDBJ whole genome shotgun (WGS) entry which is preliminary data.</text>
</comment>
<feature type="domain" description="Amino acid transporter transmembrane" evidence="7">
    <location>
        <begin position="34"/>
        <end position="196"/>
    </location>
</feature>
<feature type="transmembrane region" description="Helical" evidence="6">
    <location>
        <begin position="112"/>
        <end position="131"/>
    </location>
</feature>
<feature type="transmembrane region" description="Helical" evidence="6">
    <location>
        <begin position="65"/>
        <end position="85"/>
    </location>
</feature>
<dbReference type="Proteomes" id="UP001206925">
    <property type="component" value="Unassembled WGS sequence"/>
</dbReference>
<keyword evidence="4 6" id="KW-1133">Transmembrane helix</keyword>
<feature type="transmembrane region" description="Helical" evidence="6">
    <location>
        <begin position="151"/>
        <end position="169"/>
    </location>
</feature>
<gene>
    <name evidence="8" type="ORF">M8C21_031190</name>
</gene>
<comment type="subcellular location">
    <subcellularLocation>
        <location evidence="1">Membrane</location>
        <topology evidence="1">Multi-pass membrane protein</topology>
    </subcellularLocation>
</comment>
<reference evidence="8" key="1">
    <citation type="submission" date="2022-06" db="EMBL/GenBank/DDBJ databases">
        <title>Uncovering the hologenomic basis of an extraordinary plant invasion.</title>
        <authorList>
            <person name="Bieker V.C."/>
            <person name="Martin M.D."/>
            <person name="Gilbert T."/>
            <person name="Hodgins K."/>
            <person name="Battlay P."/>
            <person name="Petersen B."/>
            <person name="Wilson J."/>
        </authorList>
    </citation>
    <scope>NUCLEOTIDE SEQUENCE</scope>
    <source>
        <strain evidence="8">AA19_3_7</strain>
        <tissue evidence="8">Leaf</tissue>
    </source>
</reference>
<protein>
    <recommendedName>
        <fullName evidence="7">Amino acid transporter transmembrane domain-containing protein</fullName>
    </recommendedName>
</protein>
<accession>A0AAD5GC03</accession>
<feature type="non-terminal residue" evidence="8">
    <location>
        <position position="1"/>
    </location>
</feature>
<dbReference type="GO" id="GO:0005774">
    <property type="term" value="C:vacuolar membrane"/>
    <property type="evidence" value="ECO:0007669"/>
    <property type="project" value="TreeGrafter"/>
</dbReference>